<comment type="caution">
    <text evidence="2">The sequence shown here is derived from an EMBL/GenBank/DDBJ whole genome shotgun (WGS) entry which is preliminary data.</text>
</comment>
<comment type="similarity">
    <text evidence="1">Belongs to the dynein light chain family.</text>
</comment>
<keyword evidence="1" id="KW-0505">Motor protein</keyword>
<protein>
    <recommendedName>
        <fullName evidence="1">Dynein light chain</fullName>
    </recommendedName>
</protein>
<dbReference type="GO" id="GO:0005874">
    <property type="term" value="C:microtubule"/>
    <property type="evidence" value="ECO:0007669"/>
    <property type="project" value="UniProtKB-KW"/>
</dbReference>
<evidence type="ECO:0000313" key="2">
    <source>
        <dbReference type="EMBL" id="KAL3799222.1"/>
    </source>
</evidence>
<dbReference type="PANTHER" id="PTHR11886">
    <property type="entry name" value="DYNEIN LIGHT CHAIN"/>
    <property type="match status" value="1"/>
</dbReference>
<sequence>MPEYEMIYGAKVKTPIDMPDNILKDCIAFSLNALKDVPADDDDQIQQIIQQIKEHMDENWEPTWHVVSGRNFGSLVTHQAARFVYFYVNDRAVMIYKT</sequence>
<keyword evidence="1" id="KW-0963">Cytoplasm</keyword>
<comment type="subcellular location">
    <subcellularLocation>
        <location evidence="1">Cytoplasm</location>
        <location evidence="1">Cytoskeleton</location>
    </subcellularLocation>
</comment>
<dbReference type="InterPro" id="IPR001372">
    <property type="entry name" value="Dynein_light_chain_typ-1/2"/>
</dbReference>
<dbReference type="GO" id="GO:0030286">
    <property type="term" value="C:dynein complex"/>
    <property type="evidence" value="ECO:0007669"/>
    <property type="project" value="UniProtKB-KW"/>
</dbReference>
<organism evidence="2 3">
    <name type="scientific">Cyclotella atomus</name>
    <dbReference type="NCBI Taxonomy" id="382360"/>
    <lineage>
        <taxon>Eukaryota</taxon>
        <taxon>Sar</taxon>
        <taxon>Stramenopiles</taxon>
        <taxon>Ochrophyta</taxon>
        <taxon>Bacillariophyta</taxon>
        <taxon>Coscinodiscophyceae</taxon>
        <taxon>Thalassiosirophycidae</taxon>
        <taxon>Stephanodiscales</taxon>
        <taxon>Stephanodiscaceae</taxon>
        <taxon>Cyclotella</taxon>
    </lineage>
</organism>
<dbReference type="Gene3D" id="3.30.740.10">
    <property type="entry name" value="Protein Inhibitor Of Neuronal Nitric Oxide Synthase"/>
    <property type="match status" value="1"/>
</dbReference>
<evidence type="ECO:0000313" key="3">
    <source>
        <dbReference type="Proteomes" id="UP001530400"/>
    </source>
</evidence>
<evidence type="ECO:0000256" key="1">
    <source>
        <dbReference type="RuleBase" id="RU365010"/>
    </source>
</evidence>
<dbReference type="Proteomes" id="UP001530400">
    <property type="component" value="Unassembled WGS sequence"/>
</dbReference>
<gene>
    <name evidence="2" type="ORF">ACHAWO_000454</name>
</gene>
<dbReference type="InterPro" id="IPR037177">
    <property type="entry name" value="DLC_sf"/>
</dbReference>
<proteinExistence type="inferred from homology"/>
<name>A0ABD3QGE8_9STRA</name>
<dbReference type="EMBL" id="JALLPJ020000192">
    <property type="protein sequence ID" value="KAL3799222.1"/>
    <property type="molecule type" value="Genomic_DNA"/>
</dbReference>
<accession>A0ABD3QGE8</accession>
<keyword evidence="1" id="KW-0206">Cytoskeleton</keyword>
<dbReference type="PANTHER" id="PTHR11886:SF35">
    <property type="entry name" value="DYNEIN LIGHT CHAIN"/>
    <property type="match status" value="1"/>
</dbReference>
<dbReference type="SUPFAM" id="SSF54648">
    <property type="entry name" value="DLC"/>
    <property type="match status" value="1"/>
</dbReference>
<dbReference type="AlphaFoldDB" id="A0ABD3QGE8"/>
<keyword evidence="3" id="KW-1185">Reference proteome</keyword>
<dbReference type="SMART" id="SM01375">
    <property type="entry name" value="Dynein_light"/>
    <property type="match status" value="1"/>
</dbReference>
<reference evidence="2 3" key="1">
    <citation type="submission" date="2024-10" db="EMBL/GenBank/DDBJ databases">
        <title>Updated reference genomes for cyclostephanoid diatoms.</title>
        <authorList>
            <person name="Roberts W.R."/>
            <person name="Alverson A.J."/>
        </authorList>
    </citation>
    <scope>NUCLEOTIDE SEQUENCE [LARGE SCALE GENOMIC DNA]</scope>
    <source>
        <strain evidence="2 3">AJA010-31</strain>
    </source>
</reference>
<keyword evidence="1" id="KW-0243">Dynein</keyword>
<keyword evidence="1" id="KW-0493">Microtubule</keyword>
<dbReference type="Pfam" id="PF01221">
    <property type="entry name" value="Dynein_light"/>
    <property type="match status" value="1"/>
</dbReference>